<dbReference type="PRINTS" id="PR00783">
    <property type="entry name" value="MINTRINSICP"/>
</dbReference>
<evidence type="ECO:0000256" key="2">
    <source>
        <dbReference type="ARBA" id="ARBA00006175"/>
    </source>
</evidence>
<feature type="compositionally biased region" description="Polar residues" evidence="9">
    <location>
        <begin position="306"/>
        <end position="320"/>
    </location>
</feature>
<keyword evidence="3 8" id="KW-0813">Transport</keyword>
<comment type="similarity">
    <text evidence="2 8">Belongs to the MIP/aquaporin (TC 1.A.8) family.</text>
</comment>
<feature type="transmembrane region" description="Helical" evidence="10">
    <location>
        <begin position="242"/>
        <end position="263"/>
    </location>
</feature>
<feature type="region of interest" description="Disordered" evidence="9">
    <location>
        <begin position="280"/>
        <end position="320"/>
    </location>
</feature>
<evidence type="ECO:0000256" key="10">
    <source>
        <dbReference type="SAM" id="Phobius"/>
    </source>
</evidence>
<dbReference type="Gene3D" id="1.20.1080.10">
    <property type="entry name" value="Glycerol uptake facilitator protein"/>
    <property type="match status" value="1"/>
</dbReference>
<comment type="caution">
    <text evidence="11">The sequence shown here is derived from an EMBL/GenBank/DDBJ whole genome shotgun (WGS) entry which is preliminary data.</text>
</comment>
<dbReference type="SUPFAM" id="SSF81338">
    <property type="entry name" value="Aquaporin-like"/>
    <property type="match status" value="1"/>
</dbReference>
<dbReference type="InterPro" id="IPR034294">
    <property type="entry name" value="Aquaporin_transptr"/>
</dbReference>
<dbReference type="GO" id="GO:0005886">
    <property type="term" value="C:plasma membrane"/>
    <property type="evidence" value="ECO:0007669"/>
    <property type="project" value="UniProtKB-SubCell"/>
</dbReference>
<protein>
    <submittedName>
        <fullName evidence="11">DgyrCDS493</fullName>
    </submittedName>
</protein>
<feature type="transmembrane region" description="Helical" evidence="10">
    <location>
        <begin position="200"/>
        <end position="222"/>
    </location>
</feature>
<dbReference type="PROSITE" id="PS00221">
    <property type="entry name" value="MIP"/>
    <property type="match status" value="1"/>
</dbReference>
<keyword evidence="4" id="KW-1003">Cell membrane</keyword>
<sequence length="320" mass="34449">MAAHGDNNLSKRLYNSGQREYELVKRRNRRISSLSNSQMFQPLKDKQFWKAVAAEFIAVAILIVVGCSTTRAVEVPGTTVSQSNILRISFGFGLTVAVLVSATAHISGGHLNPAVSFGLLIARRFSFVKFLIYSLAQICGSIVGAAILKGVQGEVIGVNEPADGVSSSRSFGIETVITFVLVFTVLSCTDSRRSDSVAPVPLFVGLAITCCHLFAADVSGSAMNPARALGPSIIASKYKDHWVYWVGGFLGAFIAAVVYEYMLAPDASIEKVKNVFARKSLDSDSQPEKSSDKKDNDPMKKRITPTAGSKTELQTISTED</sequence>
<feature type="transmembrane region" description="Helical" evidence="10">
    <location>
        <begin position="85"/>
        <end position="106"/>
    </location>
</feature>
<dbReference type="OrthoDB" id="3222at2759"/>
<feature type="compositionally biased region" description="Basic and acidic residues" evidence="9">
    <location>
        <begin position="280"/>
        <end position="300"/>
    </location>
</feature>
<evidence type="ECO:0000313" key="12">
    <source>
        <dbReference type="Proteomes" id="UP000549394"/>
    </source>
</evidence>
<keyword evidence="7 10" id="KW-0472">Membrane</keyword>
<keyword evidence="12" id="KW-1185">Reference proteome</keyword>
<evidence type="ECO:0000256" key="8">
    <source>
        <dbReference type="RuleBase" id="RU000477"/>
    </source>
</evidence>
<dbReference type="PANTHER" id="PTHR19139:SF199">
    <property type="entry name" value="MIP17260P"/>
    <property type="match status" value="1"/>
</dbReference>
<feature type="transmembrane region" description="Helical" evidence="10">
    <location>
        <begin position="127"/>
        <end position="148"/>
    </location>
</feature>
<dbReference type="InterPro" id="IPR022357">
    <property type="entry name" value="MIP_CS"/>
</dbReference>
<dbReference type="InterPro" id="IPR023271">
    <property type="entry name" value="Aquaporin-like"/>
</dbReference>
<evidence type="ECO:0000256" key="1">
    <source>
        <dbReference type="ARBA" id="ARBA00004651"/>
    </source>
</evidence>
<evidence type="ECO:0000256" key="9">
    <source>
        <dbReference type="SAM" id="MobiDB-lite"/>
    </source>
</evidence>
<keyword evidence="6 10" id="KW-1133">Transmembrane helix</keyword>
<comment type="subcellular location">
    <subcellularLocation>
        <location evidence="1">Cell membrane</location>
        <topology evidence="1">Multi-pass membrane protein</topology>
    </subcellularLocation>
</comment>
<dbReference type="GO" id="GO:0015250">
    <property type="term" value="F:water channel activity"/>
    <property type="evidence" value="ECO:0007669"/>
    <property type="project" value="TreeGrafter"/>
</dbReference>
<evidence type="ECO:0000256" key="5">
    <source>
        <dbReference type="ARBA" id="ARBA00022692"/>
    </source>
</evidence>
<dbReference type="Pfam" id="PF00230">
    <property type="entry name" value="MIP"/>
    <property type="match status" value="1"/>
</dbReference>
<dbReference type="InterPro" id="IPR000425">
    <property type="entry name" value="MIP"/>
</dbReference>
<dbReference type="Proteomes" id="UP000549394">
    <property type="component" value="Unassembled WGS sequence"/>
</dbReference>
<dbReference type="AlphaFoldDB" id="A0A7I8V4L6"/>
<feature type="transmembrane region" description="Helical" evidence="10">
    <location>
        <begin position="48"/>
        <end position="73"/>
    </location>
</feature>
<dbReference type="EMBL" id="CAJFCJ010000001">
    <property type="protein sequence ID" value="CAD5111157.1"/>
    <property type="molecule type" value="Genomic_DNA"/>
</dbReference>
<dbReference type="PANTHER" id="PTHR19139">
    <property type="entry name" value="AQUAPORIN TRANSPORTER"/>
    <property type="match status" value="1"/>
</dbReference>
<evidence type="ECO:0000256" key="4">
    <source>
        <dbReference type="ARBA" id="ARBA00022475"/>
    </source>
</evidence>
<gene>
    <name evidence="11" type="ORF">DGYR_LOCUS486</name>
</gene>
<proteinExistence type="inferred from homology"/>
<evidence type="ECO:0000256" key="6">
    <source>
        <dbReference type="ARBA" id="ARBA00022989"/>
    </source>
</evidence>
<evidence type="ECO:0000256" key="7">
    <source>
        <dbReference type="ARBA" id="ARBA00023136"/>
    </source>
</evidence>
<dbReference type="CDD" id="cd00333">
    <property type="entry name" value="MIP"/>
    <property type="match status" value="1"/>
</dbReference>
<accession>A0A7I8V4L6</accession>
<reference evidence="11 12" key="1">
    <citation type="submission" date="2020-08" db="EMBL/GenBank/DDBJ databases">
        <authorList>
            <person name="Hejnol A."/>
        </authorList>
    </citation>
    <scope>NUCLEOTIDE SEQUENCE [LARGE SCALE GENOMIC DNA]</scope>
</reference>
<organism evidence="11 12">
    <name type="scientific">Dimorphilus gyrociliatus</name>
    <dbReference type="NCBI Taxonomy" id="2664684"/>
    <lineage>
        <taxon>Eukaryota</taxon>
        <taxon>Metazoa</taxon>
        <taxon>Spiralia</taxon>
        <taxon>Lophotrochozoa</taxon>
        <taxon>Annelida</taxon>
        <taxon>Polychaeta</taxon>
        <taxon>Polychaeta incertae sedis</taxon>
        <taxon>Dinophilidae</taxon>
        <taxon>Dimorphilus</taxon>
    </lineage>
</organism>
<evidence type="ECO:0000313" key="11">
    <source>
        <dbReference type="EMBL" id="CAD5111157.1"/>
    </source>
</evidence>
<name>A0A7I8V4L6_9ANNE</name>
<evidence type="ECO:0000256" key="3">
    <source>
        <dbReference type="ARBA" id="ARBA00022448"/>
    </source>
</evidence>
<keyword evidence="5 8" id="KW-0812">Transmembrane</keyword>
<dbReference type="NCBIfam" id="TIGR00861">
    <property type="entry name" value="MIP"/>
    <property type="match status" value="1"/>
</dbReference>
<feature type="transmembrane region" description="Helical" evidence="10">
    <location>
        <begin position="168"/>
        <end position="188"/>
    </location>
</feature>